<accession>A0ACC2PR08</accession>
<name>A0ACC2PR08_9HYME</name>
<sequence>MSENTCLVKHLDILHFMERNSNLPHEELRDELARTIITRFDLTDDPCTSSFIKLRLSQSFFNNYNRRMRAIKNKNKRNFDGFRNIYCAWLEKDFELIINPQPLMQEDLCNNNDDLCPKLGRPSKQYEDASDLYKNELNRQLSRTISTERRSVARSVALLIDLNLSKEQYKQLRCKSREDGHDWLVSYDQISKGKVETHPDEIRVTETSAEVGLQDLVYLTTRRLLQYLVEEGLISPSDAGNILRFILSFKWGFDGTNVTEYNQRSIDPDYDFSHVLCPYMVPLRLVDKVTSKIIWQNPTPNSTRMCRPIRLQYLKETDEDILKEADDIQSQINELQPLELGFCHVEFKFILCMVDGKIYNALNHSNSQKCIVCNATIGQFNDIDFILRKTKNEGNIRCGFTILHARIRFMESVLNIAERLVLPKPTWRVPQALKYITKGQAKEIQKDLKSSLRITVNKPKQGFGNTNSGNTARIFFDHVDVVAELTGVNENFLRRLRTTLGVINCGLDVNVDAFRSYNLETAREYVRLYPFYKMPSTMHLILMHGHDLVKRMHPAVGLCSEEPIESSHKVFKSFREHRARKCSRTLTNRDVFQRLLLHSDPYITLSGDEKNHDSDDSSSISSEGE</sequence>
<evidence type="ECO:0000313" key="1">
    <source>
        <dbReference type="EMBL" id="KAJ8685739.1"/>
    </source>
</evidence>
<dbReference type="EMBL" id="CM056741">
    <property type="protein sequence ID" value="KAJ8685739.1"/>
    <property type="molecule type" value="Genomic_DNA"/>
</dbReference>
<proteinExistence type="predicted"/>
<evidence type="ECO:0000313" key="2">
    <source>
        <dbReference type="Proteomes" id="UP001239111"/>
    </source>
</evidence>
<comment type="caution">
    <text evidence="1">The sequence shown here is derived from an EMBL/GenBank/DDBJ whole genome shotgun (WGS) entry which is preliminary data.</text>
</comment>
<keyword evidence="2" id="KW-1185">Reference proteome</keyword>
<gene>
    <name evidence="1" type="ORF">QAD02_021532</name>
</gene>
<dbReference type="Proteomes" id="UP001239111">
    <property type="component" value="Chromosome 1"/>
</dbReference>
<reference evidence="1" key="1">
    <citation type="submission" date="2023-04" db="EMBL/GenBank/DDBJ databases">
        <title>A chromosome-level genome assembly of the parasitoid wasp Eretmocerus hayati.</title>
        <authorList>
            <person name="Zhong Y."/>
            <person name="Liu S."/>
            <person name="Liu Y."/>
        </authorList>
    </citation>
    <scope>NUCLEOTIDE SEQUENCE</scope>
    <source>
        <strain evidence="1">ZJU_SS_LIU_2023</strain>
    </source>
</reference>
<organism evidence="1 2">
    <name type="scientific">Eretmocerus hayati</name>
    <dbReference type="NCBI Taxonomy" id="131215"/>
    <lineage>
        <taxon>Eukaryota</taxon>
        <taxon>Metazoa</taxon>
        <taxon>Ecdysozoa</taxon>
        <taxon>Arthropoda</taxon>
        <taxon>Hexapoda</taxon>
        <taxon>Insecta</taxon>
        <taxon>Pterygota</taxon>
        <taxon>Neoptera</taxon>
        <taxon>Endopterygota</taxon>
        <taxon>Hymenoptera</taxon>
        <taxon>Apocrita</taxon>
        <taxon>Proctotrupomorpha</taxon>
        <taxon>Chalcidoidea</taxon>
        <taxon>Aphelinidae</taxon>
        <taxon>Aphelininae</taxon>
        <taxon>Eretmocerus</taxon>
    </lineage>
</organism>
<protein>
    <submittedName>
        <fullName evidence="1">Uncharacterized protein</fullName>
    </submittedName>
</protein>